<accession>A0A8S5UY87</accession>
<dbReference type="EMBL" id="BK016165">
    <property type="protein sequence ID" value="DAF99404.1"/>
    <property type="molecule type" value="Genomic_DNA"/>
</dbReference>
<reference evidence="1" key="1">
    <citation type="journal article" date="2021" name="Proc. Natl. Acad. Sci. U.S.A.">
        <title>A Catalog of Tens of Thousands of Viruses from Human Metagenomes Reveals Hidden Associations with Chronic Diseases.</title>
        <authorList>
            <person name="Tisza M.J."/>
            <person name="Buck C.B."/>
        </authorList>
    </citation>
    <scope>NUCLEOTIDE SEQUENCE</scope>
    <source>
        <strain evidence="1">CtjKY6</strain>
    </source>
</reference>
<sequence length="180" mass="19585">MTQRGCNVTIVAFFDIAFLATLPGRTIEPAVMDRRGTVRSGPLTLYGSSPFAHSICVQPHEDKRAPFTVGVVRVRTTPMEATLELCDRLSNPLIEVDAVVHKDCPDAVCDLGYGIAPGTVIDGGALPIPDYHVLWPGKPTTNTITTFVEDYTWFEAFSEEGCATGTACTPASHMQDRRKE</sequence>
<protein>
    <submittedName>
        <fullName evidence="1">Uncharacterized protein</fullName>
    </submittedName>
</protein>
<organism evidence="1">
    <name type="scientific">Siphoviridae sp. ctjKY6</name>
    <dbReference type="NCBI Taxonomy" id="2825631"/>
    <lineage>
        <taxon>Viruses</taxon>
        <taxon>Duplodnaviria</taxon>
        <taxon>Heunggongvirae</taxon>
        <taxon>Uroviricota</taxon>
        <taxon>Caudoviricetes</taxon>
    </lineage>
</organism>
<proteinExistence type="predicted"/>
<name>A0A8S5UY87_9CAUD</name>
<evidence type="ECO:0000313" key="1">
    <source>
        <dbReference type="EMBL" id="DAF99404.1"/>
    </source>
</evidence>